<protein>
    <submittedName>
        <fullName evidence="2">Uncharacterized protein</fullName>
    </submittedName>
</protein>
<dbReference type="EMBL" id="ML979142">
    <property type="protein sequence ID" value="KAF1911779.1"/>
    <property type="molecule type" value="Genomic_DNA"/>
</dbReference>
<evidence type="ECO:0000256" key="1">
    <source>
        <dbReference type="SAM" id="MobiDB-lite"/>
    </source>
</evidence>
<feature type="compositionally biased region" description="Polar residues" evidence="1">
    <location>
        <begin position="1"/>
        <end position="16"/>
    </location>
</feature>
<gene>
    <name evidence="2" type="ORF">BDU57DRAFT_565176</name>
</gene>
<dbReference type="Proteomes" id="UP000800096">
    <property type="component" value="Unassembled WGS sequence"/>
</dbReference>
<sequence length="100" mass="10872">MSGSNNPTMSSTTPAGTVSDPHKNGHLVFTGMYTVDGENVSANITIEEHGWFGNVTIFRQICNNHPTPMANGRSPEEIFFDWRDSLLAFFDSNHNGAGGL</sequence>
<dbReference type="OrthoDB" id="3783232at2759"/>
<name>A0A6A5Q8U7_AMPQU</name>
<accession>A0A6A5Q8U7</accession>
<reference evidence="2" key="1">
    <citation type="journal article" date="2020" name="Stud. Mycol.">
        <title>101 Dothideomycetes genomes: a test case for predicting lifestyles and emergence of pathogens.</title>
        <authorList>
            <person name="Haridas S."/>
            <person name="Albert R."/>
            <person name="Binder M."/>
            <person name="Bloem J."/>
            <person name="Labutti K."/>
            <person name="Salamov A."/>
            <person name="Andreopoulos B."/>
            <person name="Baker S."/>
            <person name="Barry K."/>
            <person name="Bills G."/>
            <person name="Bluhm B."/>
            <person name="Cannon C."/>
            <person name="Castanera R."/>
            <person name="Culley D."/>
            <person name="Daum C."/>
            <person name="Ezra D."/>
            <person name="Gonzalez J."/>
            <person name="Henrissat B."/>
            <person name="Kuo A."/>
            <person name="Liang C."/>
            <person name="Lipzen A."/>
            <person name="Lutzoni F."/>
            <person name="Magnuson J."/>
            <person name="Mondo S."/>
            <person name="Nolan M."/>
            <person name="Ohm R."/>
            <person name="Pangilinan J."/>
            <person name="Park H.-J."/>
            <person name="Ramirez L."/>
            <person name="Alfaro M."/>
            <person name="Sun H."/>
            <person name="Tritt A."/>
            <person name="Yoshinaga Y."/>
            <person name="Zwiers L.-H."/>
            <person name="Turgeon B."/>
            <person name="Goodwin S."/>
            <person name="Spatafora J."/>
            <person name="Crous P."/>
            <person name="Grigoriev I."/>
        </authorList>
    </citation>
    <scope>NUCLEOTIDE SEQUENCE</scope>
    <source>
        <strain evidence="2">HMLAC05119</strain>
    </source>
</reference>
<feature type="region of interest" description="Disordered" evidence="1">
    <location>
        <begin position="1"/>
        <end position="23"/>
    </location>
</feature>
<organism evidence="2 3">
    <name type="scientific">Ampelomyces quisqualis</name>
    <name type="common">Powdery mildew agent</name>
    <dbReference type="NCBI Taxonomy" id="50730"/>
    <lineage>
        <taxon>Eukaryota</taxon>
        <taxon>Fungi</taxon>
        <taxon>Dikarya</taxon>
        <taxon>Ascomycota</taxon>
        <taxon>Pezizomycotina</taxon>
        <taxon>Dothideomycetes</taxon>
        <taxon>Pleosporomycetidae</taxon>
        <taxon>Pleosporales</taxon>
        <taxon>Pleosporineae</taxon>
        <taxon>Phaeosphaeriaceae</taxon>
        <taxon>Ampelomyces</taxon>
    </lineage>
</organism>
<evidence type="ECO:0000313" key="3">
    <source>
        <dbReference type="Proteomes" id="UP000800096"/>
    </source>
</evidence>
<evidence type="ECO:0000313" key="2">
    <source>
        <dbReference type="EMBL" id="KAF1911779.1"/>
    </source>
</evidence>
<dbReference type="AlphaFoldDB" id="A0A6A5Q8U7"/>
<keyword evidence="3" id="KW-1185">Reference proteome</keyword>
<proteinExistence type="predicted"/>